<dbReference type="PANTHER" id="PTHR10806:SF6">
    <property type="entry name" value="SIGNAL PEPTIDASE COMPLEX CATALYTIC SUBUNIT SEC11"/>
    <property type="match status" value="1"/>
</dbReference>
<dbReference type="NCBIfam" id="TIGR02228">
    <property type="entry name" value="sigpep_I_arch"/>
    <property type="match status" value="1"/>
</dbReference>
<keyword evidence="6" id="KW-0812">Transmembrane</keyword>
<evidence type="ECO:0000256" key="12">
    <source>
        <dbReference type="ARBA" id="ARBA00047037"/>
    </source>
</evidence>
<evidence type="ECO:0000256" key="5">
    <source>
        <dbReference type="ARBA" id="ARBA00019685"/>
    </source>
</evidence>
<evidence type="ECO:0000256" key="13">
    <source>
        <dbReference type="RuleBase" id="RU362047"/>
    </source>
</evidence>
<protein>
    <recommendedName>
        <fullName evidence="5 13">Signal peptidase complex catalytic subunit SEC11</fullName>
        <ecNumber evidence="4 13">3.4.21.89</ecNumber>
    </recommendedName>
</protein>
<dbReference type="AlphaFoldDB" id="A0A8H3A2J4"/>
<proteinExistence type="inferred from homology"/>
<evidence type="ECO:0000256" key="11">
    <source>
        <dbReference type="ARBA" id="ARBA00045533"/>
    </source>
</evidence>
<gene>
    <name evidence="14" type="ORF">RDB_LOCUS12586</name>
</gene>
<evidence type="ECO:0000256" key="4">
    <source>
        <dbReference type="ARBA" id="ARBA00013208"/>
    </source>
</evidence>
<dbReference type="EMBL" id="CAJMWQ010000581">
    <property type="protein sequence ID" value="CAE6363697.1"/>
    <property type="molecule type" value="Genomic_DNA"/>
</dbReference>
<dbReference type="InterPro" id="IPR019533">
    <property type="entry name" value="Peptidase_S26"/>
</dbReference>
<sequence>TSNLFRNQIRDLKNEFAQGEGYLIVVGKPPVNWQPGFATIVEIHNRGFWRIHDLEDIVHSHKLRITYRGSSKPAFYRGDILFLHSTYAPFRVGDVVVYKIPGDVIPIVHRIIETHAKNSTLPTEQLLLTKGDNNSEDDIVLYKGLRWIERKHIIGKVRGFLPYIGYVSIALVCQHWSRK</sequence>
<evidence type="ECO:0000256" key="9">
    <source>
        <dbReference type="ARBA" id="ARBA00022989"/>
    </source>
</evidence>
<evidence type="ECO:0000256" key="2">
    <source>
        <dbReference type="ARBA" id="ARBA00004648"/>
    </source>
</evidence>
<name>A0A8H3A2J4_9AGAM</name>
<comment type="similarity">
    <text evidence="3 13">Belongs to the peptidase S26B family.</text>
</comment>
<comment type="subcellular location">
    <subcellularLocation>
        <location evidence="2">Endoplasmic reticulum membrane</location>
        <topology evidence="2">Single-pass type II membrane protein</topology>
    </subcellularLocation>
</comment>
<dbReference type="GO" id="GO:0006465">
    <property type="term" value="P:signal peptide processing"/>
    <property type="evidence" value="ECO:0007669"/>
    <property type="project" value="UniProtKB-UniRule"/>
</dbReference>
<dbReference type="GO" id="GO:0009003">
    <property type="term" value="F:signal peptidase activity"/>
    <property type="evidence" value="ECO:0007669"/>
    <property type="project" value="UniProtKB-EC"/>
</dbReference>
<dbReference type="CDD" id="cd06530">
    <property type="entry name" value="S26_SPase_I"/>
    <property type="match status" value="1"/>
</dbReference>
<dbReference type="EC" id="3.4.21.89" evidence="4 13"/>
<evidence type="ECO:0000256" key="6">
    <source>
        <dbReference type="ARBA" id="ARBA00022692"/>
    </source>
</evidence>
<dbReference type="Proteomes" id="UP000663826">
    <property type="component" value="Unassembled WGS sequence"/>
</dbReference>
<evidence type="ECO:0000256" key="10">
    <source>
        <dbReference type="ARBA" id="ARBA00023136"/>
    </source>
</evidence>
<keyword evidence="10" id="KW-0472">Membrane</keyword>
<comment type="catalytic activity">
    <reaction evidence="1 13">
        <text>Cleavage of hydrophobic, N-terminal signal or leader sequences from secreted and periplasmic proteins.</text>
        <dbReference type="EC" id="3.4.21.89"/>
    </reaction>
</comment>
<keyword evidence="9" id="KW-1133">Transmembrane helix</keyword>
<evidence type="ECO:0000313" key="15">
    <source>
        <dbReference type="Proteomes" id="UP000663826"/>
    </source>
</evidence>
<dbReference type="GO" id="GO:0005787">
    <property type="term" value="C:signal peptidase complex"/>
    <property type="evidence" value="ECO:0007669"/>
    <property type="project" value="TreeGrafter"/>
</dbReference>
<evidence type="ECO:0000256" key="1">
    <source>
        <dbReference type="ARBA" id="ARBA00000677"/>
    </source>
</evidence>
<feature type="non-terminal residue" evidence="14">
    <location>
        <position position="1"/>
    </location>
</feature>
<reference evidence="14" key="1">
    <citation type="submission" date="2021-01" db="EMBL/GenBank/DDBJ databases">
        <authorList>
            <person name="Kaushik A."/>
        </authorList>
    </citation>
    <scope>NUCLEOTIDE SEQUENCE</scope>
    <source>
        <strain evidence="14">AG1-1B</strain>
    </source>
</reference>
<keyword evidence="8" id="KW-0735">Signal-anchor</keyword>
<comment type="caution">
    <text evidence="14">The sequence shown here is derived from an EMBL/GenBank/DDBJ whole genome shotgun (WGS) entry which is preliminary data.</text>
</comment>
<dbReference type="PANTHER" id="PTHR10806">
    <property type="entry name" value="SIGNAL PEPTIDASE COMPLEX CATALYTIC SUBUNIT SEC11"/>
    <property type="match status" value="1"/>
</dbReference>
<accession>A0A8H3A2J4</accession>
<keyword evidence="13" id="KW-0645">Protease</keyword>
<dbReference type="InterPro" id="IPR036286">
    <property type="entry name" value="LexA/Signal_pep-like_sf"/>
</dbReference>
<keyword evidence="13" id="KW-0378">Hydrolase</keyword>
<comment type="function">
    <text evidence="11">Catalytic component of the signal peptidase complex (SPC) which catalyzes the cleavage of N-terminal signal sequences from nascent proteins as they are translocated into the lumen of the endoplasmic reticulum. Specifically cleaves N-terminal signal peptides that contain a hydrophobic alpha-helix (h-region) shorter than 18-20 amino acids.</text>
</comment>
<evidence type="ECO:0000313" key="14">
    <source>
        <dbReference type="EMBL" id="CAE6363697.1"/>
    </source>
</evidence>
<keyword evidence="7 13" id="KW-0256">Endoplasmic reticulum</keyword>
<comment type="subunit">
    <text evidence="12">Component of the signal peptidase complex (SPC) composed of a catalytic subunit SEC11 and three accessory subunits SPC1, SPC2 and SPC3. The complex induces a local thinning of the ER membrane which is used to measure the length of the signal peptide (SP) h-region of protein substrates. This ensures the selectivity of the complex towards h-regions shorter than 18-20 amino acids. SPC associates with the translocon complex.</text>
</comment>
<organism evidence="14 15">
    <name type="scientific">Rhizoctonia solani</name>
    <dbReference type="NCBI Taxonomy" id="456999"/>
    <lineage>
        <taxon>Eukaryota</taxon>
        <taxon>Fungi</taxon>
        <taxon>Dikarya</taxon>
        <taxon>Basidiomycota</taxon>
        <taxon>Agaricomycotina</taxon>
        <taxon>Agaricomycetes</taxon>
        <taxon>Cantharellales</taxon>
        <taxon>Ceratobasidiaceae</taxon>
        <taxon>Rhizoctonia</taxon>
    </lineage>
</organism>
<dbReference type="InterPro" id="IPR001733">
    <property type="entry name" value="Peptidase_S26B"/>
</dbReference>
<dbReference type="PRINTS" id="PR00728">
    <property type="entry name" value="SIGNALPTASE"/>
</dbReference>
<evidence type="ECO:0000256" key="7">
    <source>
        <dbReference type="ARBA" id="ARBA00022824"/>
    </source>
</evidence>
<evidence type="ECO:0000256" key="3">
    <source>
        <dbReference type="ARBA" id="ARBA00011035"/>
    </source>
</evidence>
<dbReference type="SUPFAM" id="SSF51306">
    <property type="entry name" value="LexA/Signal peptidase"/>
    <property type="match status" value="1"/>
</dbReference>
<evidence type="ECO:0000256" key="8">
    <source>
        <dbReference type="ARBA" id="ARBA00022968"/>
    </source>
</evidence>
<dbReference type="GO" id="GO:0004252">
    <property type="term" value="F:serine-type endopeptidase activity"/>
    <property type="evidence" value="ECO:0007669"/>
    <property type="project" value="InterPro"/>
</dbReference>